<accession>A0A5J9VT15</accession>
<dbReference type="EMBL" id="RWGY01000007">
    <property type="protein sequence ID" value="TVU38554.1"/>
    <property type="molecule type" value="Genomic_DNA"/>
</dbReference>
<dbReference type="Gramene" id="TVU38554">
    <property type="protein sequence ID" value="TVU38554"/>
    <property type="gene ID" value="EJB05_11932"/>
</dbReference>
<dbReference type="InterPro" id="IPR036047">
    <property type="entry name" value="F-box-like_dom_sf"/>
</dbReference>
<comment type="caution">
    <text evidence="1">The sequence shown here is derived from an EMBL/GenBank/DDBJ whole genome shotgun (WGS) entry which is preliminary data.</text>
</comment>
<dbReference type="SUPFAM" id="SSF81383">
    <property type="entry name" value="F-box domain"/>
    <property type="match status" value="1"/>
</dbReference>
<dbReference type="PANTHER" id="PTHR31264:SF3">
    <property type="entry name" value="OS07G0554100 PROTEIN"/>
    <property type="match status" value="1"/>
</dbReference>
<keyword evidence="2" id="KW-1185">Reference proteome</keyword>
<organism evidence="1 2">
    <name type="scientific">Eragrostis curvula</name>
    <name type="common">weeping love grass</name>
    <dbReference type="NCBI Taxonomy" id="38414"/>
    <lineage>
        <taxon>Eukaryota</taxon>
        <taxon>Viridiplantae</taxon>
        <taxon>Streptophyta</taxon>
        <taxon>Embryophyta</taxon>
        <taxon>Tracheophyta</taxon>
        <taxon>Spermatophyta</taxon>
        <taxon>Magnoliopsida</taxon>
        <taxon>Liliopsida</taxon>
        <taxon>Poales</taxon>
        <taxon>Poaceae</taxon>
        <taxon>PACMAD clade</taxon>
        <taxon>Chloridoideae</taxon>
        <taxon>Eragrostideae</taxon>
        <taxon>Eragrostidinae</taxon>
        <taxon>Eragrostis</taxon>
    </lineage>
</organism>
<name>A0A5J9VT15_9POAL</name>
<proteinExistence type="predicted"/>
<evidence type="ECO:0000313" key="2">
    <source>
        <dbReference type="Proteomes" id="UP000324897"/>
    </source>
</evidence>
<dbReference type="PANTHER" id="PTHR31264">
    <property type="entry name" value="OS07G0554500 PROTEIN-RELATED"/>
    <property type="match status" value="1"/>
</dbReference>
<reference evidence="1 2" key="1">
    <citation type="journal article" date="2019" name="Sci. Rep.">
        <title>A high-quality genome of Eragrostis curvula grass provides insights into Poaceae evolution and supports new strategies to enhance forage quality.</title>
        <authorList>
            <person name="Carballo J."/>
            <person name="Santos B.A.C.M."/>
            <person name="Zappacosta D."/>
            <person name="Garbus I."/>
            <person name="Selva J.P."/>
            <person name="Gallo C.A."/>
            <person name="Diaz A."/>
            <person name="Albertini E."/>
            <person name="Caccamo M."/>
            <person name="Echenique V."/>
        </authorList>
    </citation>
    <scope>NUCLEOTIDE SEQUENCE [LARGE SCALE GENOMIC DNA]</scope>
    <source>
        <strain evidence="2">cv. Victoria</strain>
        <tissue evidence="1">Leaf</tissue>
    </source>
</reference>
<protein>
    <recommendedName>
        <fullName evidence="3">F-box domain-containing protein</fullName>
    </recommendedName>
</protein>
<evidence type="ECO:0008006" key="3">
    <source>
        <dbReference type="Google" id="ProtNLM"/>
    </source>
</evidence>
<sequence length="312" mass="35889">MWQVQVVNYGGADPPLEDPQLPALTDDHLEEIFVRIACPADLARTSAACVAYHRLIADPAFLRRYRSRHPPLLFGFFSSAASEGFHPVEAPHPNAQAARALAKISFDYLPVDKLDDWYIRDVRDGRVLIQRRYNFDDDSILPYFATKFVVLIFDSGSGSWTVSASATWKALSLRRESVTSLYWQVDEMNKLLKLDIDRMEFSTVNLPLGHDQNHIYANEHQRGNEWELKNVIPLPVHGSWAFYAQQGYTFLRGDRKVQDLVYTCYSLDINTLKLERAIQLSSRYFRIYPYFGVSFGSKSVASYGWTRFDPRT</sequence>
<evidence type="ECO:0000313" key="1">
    <source>
        <dbReference type="EMBL" id="TVU38554.1"/>
    </source>
</evidence>
<dbReference type="AlphaFoldDB" id="A0A5J9VT15"/>
<dbReference type="OrthoDB" id="638130at2759"/>
<dbReference type="Proteomes" id="UP000324897">
    <property type="component" value="Chromosome 4"/>
</dbReference>
<feature type="non-terminal residue" evidence="1">
    <location>
        <position position="1"/>
    </location>
</feature>
<gene>
    <name evidence="1" type="ORF">EJB05_11932</name>
</gene>